<protein>
    <submittedName>
        <fullName evidence="1">Uncharacterized protein</fullName>
    </submittedName>
</protein>
<sequence>MNDKEKLEAIKKLLSINTESFKEYAGYVGIIHNILDEKMTMKEVDDYIRDNF</sequence>
<name>A0A7K4NPV0_9ARCH</name>
<dbReference type="Proteomes" id="UP000529843">
    <property type="component" value="Unassembled WGS sequence"/>
</dbReference>
<comment type="caution">
    <text evidence="1">The sequence shown here is derived from an EMBL/GenBank/DDBJ whole genome shotgun (WGS) entry which is preliminary data.</text>
</comment>
<dbReference type="AlphaFoldDB" id="A0A7K4NPV0"/>
<gene>
    <name evidence="1" type="ORF">HX804_05275</name>
</gene>
<accession>A0A7K4NPV0</accession>
<organism evidence="1 2">
    <name type="scientific">Marine Group I thaumarchaeote</name>
    <dbReference type="NCBI Taxonomy" id="2511932"/>
    <lineage>
        <taxon>Archaea</taxon>
        <taxon>Nitrososphaerota</taxon>
        <taxon>Marine Group I</taxon>
    </lineage>
</organism>
<evidence type="ECO:0000313" key="2">
    <source>
        <dbReference type="Proteomes" id="UP000529843"/>
    </source>
</evidence>
<evidence type="ECO:0000313" key="1">
    <source>
        <dbReference type="EMBL" id="NWK02690.1"/>
    </source>
</evidence>
<reference evidence="1 2" key="1">
    <citation type="journal article" date="2019" name="Environ. Microbiol.">
        <title>Genomics insights into ecotype formation of ammonia-oxidizing archaea in the deep ocean.</title>
        <authorList>
            <person name="Wang Y."/>
            <person name="Huang J.M."/>
            <person name="Cui G.J."/>
            <person name="Nunoura T."/>
            <person name="Takaki Y."/>
            <person name="Li W.L."/>
            <person name="Li J."/>
            <person name="Gao Z.M."/>
            <person name="Takai K."/>
            <person name="Zhang A.Q."/>
            <person name="Stepanauskas R."/>
        </authorList>
    </citation>
    <scope>NUCLEOTIDE SEQUENCE [LARGE SCALE GENOMIC DNA]</scope>
    <source>
        <strain evidence="1 2">N8</strain>
    </source>
</reference>
<proteinExistence type="predicted"/>
<dbReference type="EMBL" id="JACAST010000066">
    <property type="protein sequence ID" value="NWK02690.1"/>
    <property type="molecule type" value="Genomic_DNA"/>
</dbReference>